<dbReference type="InterPro" id="IPR018649">
    <property type="entry name" value="SHOCT"/>
</dbReference>
<reference evidence="3 4" key="1">
    <citation type="journal article" date="2016" name="Nat. Commun.">
        <title>Thousands of microbial genomes shed light on interconnected biogeochemical processes in an aquifer system.</title>
        <authorList>
            <person name="Anantharaman K."/>
            <person name="Brown C.T."/>
            <person name="Hug L.A."/>
            <person name="Sharon I."/>
            <person name="Castelle C.J."/>
            <person name="Probst A.J."/>
            <person name="Thomas B.C."/>
            <person name="Singh A."/>
            <person name="Wilkins M.J."/>
            <person name="Karaoz U."/>
            <person name="Brodie E.L."/>
            <person name="Williams K.H."/>
            <person name="Hubbard S.S."/>
            <person name="Banfield J.F."/>
        </authorList>
    </citation>
    <scope>NUCLEOTIDE SEQUENCE [LARGE SCALE GENOMIC DNA]</scope>
</reference>
<evidence type="ECO:0000256" key="1">
    <source>
        <dbReference type="SAM" id="Phobius"/>
    </source>
</evidence>
<organism evidence="3 4">
    <name type="scientific">Candidatus Liptonbacteria bacterium GWB1_49_6</name>
    <dbReference type="NCBI Taxonomy" id="1798644"/>
    <lineage>
        <taxon>Bacteria</taxon>
        <taxon>Candidatus Liptoniibacteriota</taxon>
    </lineage>
</organism>
<evidence type="ECO:0000313" key="3">
    <source>
        <dbReference type="EMBL" id="OGY96418.1"/>
    </source>
</evidence>
<name>A0A1G2C4V5_9BACT</name>
<accession>A0A1G2C4V5</accession>
<keyword evidence="1" id="KW-0812">Transmembrane</keyword>
<comment type="caution">
    <text evidence="3">The sequence shown here is derived from an EMBL/GenBank/DDBJ whole genome shotgun (WGS) entry which is preliminary data.</text>
</comment>
<dbReference type="EMBL" id="MHKU01000032">
    <property type="protein sequence ID" value="OGY96418.1"/>
    <property type="molecule type" value="Genomic_DNA"/>
</dbReference>
<feature type="domain" description="SHOCT" evidence="2">
    <location>
        <begin position="49"/>
        <end position="74"/>
    </location>
</feature>
<feature type="transmembrane region" description="Helical" evidence="1">
    <location>
        <begin position="12"/>
        <end position="32"/>
    </location>
</feature>
<evidence type="ECO:0000313" key="4">
    <source>
        <dbReference type="Proteomes" id="UP000176648"/>
    </source>
</evidence>
<keyword evidence="1" id="KW-0472">Membrane</keyword>
<gene>
    <name evidence="3" type="ORF">A2122_01560</name>
</gene>
<dbReference type="Pfam" id="PF09851">
    <property type="entry name" value="SHOCT"/>
    <property type="match status" value="1"/>
</dbReference>
<dbReference type="STRING" id="1798644.A2122_01560"/>
<keyword evidence="1" id="KW-1133">Transmembrane helix</keyword>
<dbReference type="Proteomes" id="UP000176648">
    <property type="component" value="Unassembled WGS sequence"/>
</dbReference>
<sequence>MMNFGFTPFGGFGWIFMILWWVLIIAGIVALIKWLTNQSRSTYDHEKSALEVLKERYAKGEIDKKEFEEKKKDLT</sequence>
<dbReference type="AlphaFoldDB" id="A0A1G2C4V5"/>
<evidence type="ECO:0000259" key="2">
    <source>
        <dbReference type="Pfam" id="PF09851"/>
    </source>
</evidence>
<protein>
    <submittedName>
        <fullName evidence="3">Electron transporter RnfE</fullName>
    </submittedName>
</protein>
<proteinExistence type="predicted"/>